<organism evidence="1 2">
    <name type="scientific">Trichococcus patagoniensis</name>
    <dbReference type="NCBI Taxonomy" id="382641"/>
    <lineage>
        <taxon>Bacteria</taxon>
        <taxon>Bacillati</taxon>
        <taxon>Bacillota</taxon>
        <taxon>Bacilli</taxon>
        <taxon>Lactobacillales</taxon>
        <taxon>Carnobacteriaceae</taxon>
        <taxon>Trichococcus</taxon>
    </lineage>
</organism>
<comment type="caution">
    <text evidence="1">The sequence shown here is derived from an EMBL/GenBank/DDBJ whole genome shotgun (WGS) entry which is preliminary data.</text>
</comment>
<dbReference type="AlphaFoldDB" id="A0A2T5IL02"/>
<evidence type="ECO:0008006" key="3">
    <source>
        <dbReference type="Google" id="ProtNLM"/>
    </source>
</evidence>
<proteinExistence type="predicted"/>
<sequence>MKILDGKIDERSNCVSLLASMTLEEYKTLVFESFNADGNIEGQRGVIKRSSVASKIRKRMNDDFINGALFPQVVIGLLYEENDFKQLKQFSEEHELFKESLSDIQSANISIIDGMQRSGVYFTNFEGNESREIRVEFWLTNQSTKLLYRMLVLNTGQVPWNTRRQVEVIFGNLSKNMISELNKKFPDLSGKIEILGVDDGKRRSQAGKYHKSSIIEMYLGFNTRKVKVNVSDELADEFQRFDMMESIEKDVNFNLFVECLGFLCTLDLAFAKYNNEDIIEMQFRSGKDVFTSAPACLGFIVACSEFIMGKVPVNRTDEEKTARLQSLREKVNIILQKMNQIDDIAFLGLSSLSDVVEELPKTKIGDEMRRLFKNAFTEILRYDDLDEIPSLETFWRE</sequence>
<gene>
    <name evidence="1" type="ORF">C8U37_10871</name>
</gene>
<dbReference type="OrthoDB" id="5077820at2"/>
<dbReference type="RefSeq" id="WP_108032527.1">
    <property type="nucleotide sequence ID" value="NZ_QAOM01000008.1"/>
</dbReference>
<name>A0A2T5IL02_9LACT</name>
<dbReference type="EMBL" id="QAOM01000008">
    <property type="protein sequence ID" value="PTQ84504.1"/>
    <property type="molecule type" value="Genomic_DNA"/>
</dbReference>
<reference evidence="1 2" key="1">
    <citation type="submission" date="2018-04" db="EMBL/GenBank/DDBJ databases">
        <title>Genomic Encyclopedia of Archaeal and Bacterial Type Strains, Phase II (KMG-II): from individual species to whole genera.</title>
        <authorList>
            <person name="Goeker M."/>
        </authorList>
    </citation>
    <scope>NUCLEOTIDE SEQUENCE [LARGE SCALE GENOMIC DNA]</scope>
    <source>
        <strain evidence="1 2">DSM 18806</strain>
    </source>
</reference>
<protein>
    <recommendedName>
        <fullName evidence="3">DGQHR domain-containing protein</fullName>
    </recommendedName>
</protein>
<keyword evidence="2" id="KW-1185">Reference proteome</keyword>
<accession>A0A2T5IL02</accession>
<dbReference type="Proteomes" id="UP000244161">
    <property type="component" value="Unassembled WGS sequence"/>
</dbReference>
<evidence type="ECO:0000313" key="1">
    <source>
        <dbReference type="EMBL" id="PTQ84504.1"/>
    </source>
</evidence>
<evidence type="ECO:0000313" key="2">
    <source>
        <dbReference type="Proteomes" id="UP000244161"/>
    </source>
</evidence>